<organism evidence="2 3">
    <name type="scientific">Exophiala dermatitidis</name>
    <name type="common">Black yeast-like fungus</name>
    <name type="synonym">Wangiella dermatitidis</name>
    <dbReference type="NCBI Taxonomy" id="5970"/>
    <lineage>
        <taxon>Eukaryota</taxon>
        <taxon>Fungi</taxon>
        <taxon>Dikarya</taxon>
        <taxon>Ascomycota</taxon>
        <taxon>Pezizomycotina</taxon>
        <taxon>Eurotiomycetes</taxon>
        <taxon>Chaetothyriomycetidae</taxon>
        <taxon>Chaetothyriales</taxon>
        <taxon>Herpotrichiellaceae</taxon>
        <taxon>Exophiala</taxon>
    </lineage>
</organism>
<proteinExistence type="predicted"/>
<gene>
    <name evidence="2" type="ORF">HRR80_006451</name>
</gene>
<feature type="region of interest" description="Disordered" evidence="1">
    <location>
        <begin position="73"/>
        <end position="100"/>
    </location>
</feature>
<accession>A0AAN6IT92</accession>
<comment type="caution">
    <text evidence="2">The sequence shown here is derived from an EMBL/GenBank/DDBJ whole genome shotgun (WGS) entry which is preliminary data.</text>
</comment>
<evidence type="ECO:0000313" key="2">
    <source>
        <dbReference type="EMBL" id="KAJ8989732.1"/>
    </source>
</evidence>
<reference evidence="2" key="1">
    <citation type="submission" date="2023-01" db="EMBL/GenBank/DDBJ databases">
        <title>Exophiala dermititidis isolated from Cystic Fibrosis Patient.</title>
        <authorList>
            <person name="Kurbessoian T."/>
            <person name="Crocker A."/>
            <person name="Murante D."/>
            <person name="Hogan D.A."/>
            <person name="Stajich J.E."/>
        </authorList>
    </citation>
    <scope>NUCLEOTIDE SEQUENCE</scope>
    <source>
        <strain evidence="2">Ex8</strain>
    </source>
</reference>
<feature type="compositionally biased region" description="Basic and acidic residues" evidence="1">
    <location>
        <begin position="86"/>
        <end position="100"/>
    </location>
</feature>
<evidence type="ECO:0000313" key="3">
    <source>
        <dbReference type="Proteomes" id="UP001161757"/>
    </source>
</evidence>
<dbReference type="EMBL" id="JAJGCB010000013">
    <property type="protein sequence ID" value="KAJ8989732.1"/>
    <property type="molecule type" value="Genomic_DNA"/>
</dbReference>
<dbReference type="Proteomes" id="UP001161757">
    <property type="component" value="Unassembled WGS sequence"/>
</dbReference>
<name>A0AAN6IT92_EXODE</name>
<protein>
    <submittedName>
        <fullName evidence="2">Uncharacterized protein</fullName>
    </submittedName>
</protein>
<evidence type="ECO:0000256" key="1">
    <source>
        <dbReference type="SAM" id="MobiDB-lite"/>
    </source>
</evidence>
<dbReference type="AlphaFoldDB" id="A0AAN6IT92"/>
<sequence>MKYIVRPQEALEHDQPKSHITIKEIGVEAARIATVAVPKSFSSFTKEAITQMRAEIIAKFRAMQSTWRLVGGGEFRPHSASRRSKHEQQRPWVDKYLPRN</sequence>